<evidence type="ECO:0000313" key="2">
    <source>
        <dbReference type="Proteomes" id="UP000790377"/>
    </source>
</evidence>
<proteinExistence type="predicted"/>
<sequence>MTLSQAVKHESTAMHKLAVRARQRDLGLLTPEREGKRRRECTPERDWMPLRERERDRGQKRDREWELEERDRERKRNRHFEPNRERGGDLNEPPPRWAQNAERRAHYNPYSSTRLSFISPPRYSFRRRDADAGNYSPRSTHSAESNCSAESVHSADSFRPGSPRDRAETQRMVLDSRAGTSFAPRAGVSLASPAGASQSQPTTVLRTNPTAVVRANPATVLRGHPPSALKSTPPTVLQKNPTTVLRANPAAVLKTNVLTGAPVVITSGGLSFVGNGHGAPAAQPRASRRQRTKRKNGAQTQENISQTRGSVAQTPANMSQTPSNILPRTPANMSQTPANTLSQTQANIPQTQGSRGANQRKHGADSG</sequence>
<protein>
    <submittedName>
        <fullName evidence="1">Uncharacterized protein</fullName>
    </submittedName>
</protein>
<comment type="caution">
    <text evidence="1">The sequence shown here is derived from an EMBL/GenBank/DDBJ whole genome shotgun (WGS) entry which is preliminary data.</text>
</comment>
<gene>
    <name evidence="1" type="ORF">BJ138DRAFT_84973</name>
</gene>
<accession>A0ACB7ZSU1</accession>
<keyword evidence="2" id="KW-1185">Reference proteome</keyword>
<dbReference type="EMBL" id="MU268778">
    <property type="protein sequence ID" value="KAH7903754.1"/>
    <property type="molecule type" value="Genomic_DNA"/>
</dbReference>
<evidence type="ECO:0000313" key="1">
    <source>
        <dbReference type="EMBL" id="KAH7903754.1"/>
    </source>
</evidence>
<reference evidence="1" key="1">
    <citation type="journal article" date="2021" name="New Phytol.">
        <title>Evolutionary innovations through gain and loss of genes in the ectomycorrhizal Boletales.</title>
        <authorList>
            <person name="Wu G."/>
            <person name="Miyauchi S."/>
            <person name="Morin E."/>
            <person name="Kuo A."/>
            <person name="Drula E."/>
            <person name="Varga T."/>
            <person name="Kohler A."/>
            <person name="Feng B."/>
            <person name="Cao Y."/>
            <person name="Lipzen A."/>
            <person name="Daum C."/>
            <person name="Hundley H."/>
            <person name="Pangilinan J."/>
            <person name="Johnson J."/>
            <person name="Barry K."/>
            <person name="LaButti K."/>
            <person name="Ng V."/>
            <person name="Ahrendt S."/>
            <person name="Min B."/>
            <person name="Choi I.G."/>
            <person name="Park H."/>
            <person name="Plett J.M."/>
            <person name="Magnuson J."/>
            <person name="Spatafora J.W."/>
            <person name="Nagy L.G."/>
            <person name="Henrissat B."/>
            <person name="Grigoriev I.V."/>
            <person name="Yang Z.L."/>
            <person name="Xu J."/>
            <person name="Martin F.M."/>
        </authorList>
    </citation>
    <scope>NUCLEOTIDE SEQUENCE</scope>
    <source>
        <strain evidence="1">ATCC 28755</strain>
    </source>
</reference>
<dbReference type="Proteomes" id="UP000790377">
    <property type="component" value="Unassembled WGS sequence"/>
</dbReference>
<name>A0ACB7ZSU1_9AGAM</name>
<organism evidence="1 2">
    <name type="scientific">Hygrophoropsis aurantiaca</name>
    <dbReference type="NCBI Taxonomy" id="72124"/>
    <lineage>
        <taxon>Eukaryota</taxon>
        <taxon>Fungi</taxon>
        <taxon>Dikarya</taxon>
        <taxon>Basidiomycota</taxon>
        <taxon>Agaricomycotina</taxon>
        <taxon>Agaricomycetes</taxon>
        <taxon>Agaricomycetidae</taxon>
        <taxon>Boletales</taxon>
        <taxon>Coniophorineae</taxon>
        <taxon>Hygrophoropsidaceae</taxon>
        <taxon>Hygrophoropsis</taxon>
    </lineage>
</organism>